<dbReference type="Proteomes" id="UP000288943">
    <property type="component" value="Chromosome"/>
</dbReference>
<evidence type="ECO:0000313" key="4">
    <source>
        <dbReference type="Proteomes" id="UP000288943"/>
    </source>
</evidence>
<evidence type="ECO:0000313" key="2">
    <source>
        <dbReference type="EMBL" id="MCY9594998.1"/>
    </source>
</evidence>
<dbReference type="GeneID" id="95375020"/>
<organism evidence="3 4">
    <name type="scientific">Paenibacillus chitinolyticus</name>
    <dbReference type="NCBI Taxonomy" id="79263"/>
    <lineage>
        <taxon>Bacteria</taxon>
        <taxon>Bacillati</taxon>
        <taxon>Bacillota</taxon>
        <taxon>Bacilli</taxon>
        <taxon>Bacillales</taxon>
        <taxon>Paenibacillaceae</taxon>
        <taxon>Paenibacillus</taxon>
    </lineage>
</organism>
<dbReference type="OrthoDB" id="5497289at2"/>
<evidence type="ECO:0000259" key="1">
    <source>
        <dbReference type="Pfam" id="PF10137"/>
    </source>
</evidence>
<dbReference type="RefSeq" id="WP_042231001.1">
    <property type="nucleotide sequence ID" value="NZ_CP026520.1"/>
</dbReference>
<gene>
    <name evidence="2" type="ORF">M5X16_04305</name>
    <name evidence="3" type="ORF">PC41400_09395</name>
</gene>
<feature type="domain" description="CD-NTase-associated protein 12/Pycsar effector protein TIR" evidence="1">
    <location>
        <begin position="8"/>
        <end position="136"/>
    </location>
</feature>
<accession>A0A410WTZ2</accession>
<dbReference type="Pfam" id="PF10137">
    <property type="entry name" value="CAP12-PCTIR_TIR"/>
    <property type="match status" value="1"/>
</dbReference>
<dbReference type="EMBL" id="JAMDMJ010000004">
    <property type="protein sequence ID" value="MCY9594998.1"/>
    <property type="molecule type" value="Genomic_DNA"/>
</dbReference>
<sequence length="335" mass="37341">MDQQRKPKVFIGSSREAIPIAEGVLENLSPAAQANPWFAGAFNPGRYTMEDLDKQVQNNDFALFILSTDDVVQIRGKQYASARDNTIFEMGLFMSRLGRERVFFLMPDHIPESVNETAVGGLRTPSDLFGVNALTFEIRSEADEWVQATAAACSTVKRKMRELGCLSEQPTINQLARILRLFRTLLKGVPFKSEEENSLQTLSEGIRISYTCPPQYTVKGVTIHRAEQDEWIKQVAGTSNIGTMNRTYPLTANENLVPGDKRILVVDAHLNNRVTMNLHSSSIENEYLICYPLAKKYVLTVHMIGQDTLSSEQLNKIAGLNGQLISSVNDLLGGE</sequence>
<name>A0A410WTZ2_9BACL</name>
<proteinExistence type="predicted"/>
<keyword evidence="5" id="KW-1185">Reference proteome</keyword>
<dbReference type="GO" id="GO:0050135">
    <property type="term" value="F:NADP+ nucleosidase activity"/>
    <property type="evidence" value="ECO:0007669"/>
    <property type="project" value="InterPro"/>
</dbReference>
<evidence type="ECO:0000313" key="3">
    <source>
        <dbReference type="EMBL" id="QAV17869.1"/>
    </source>
</evidence>
<dbReference type="KEGG" id="pchi:PC41400_09395"/>
<evidence type="ECO:0000313" key="5">
    <source>
        <dbReference type="Proteomes" id="UP001527202"/>
    </source>
</evidence>
<reference evidence="2 5" key="2">
    <citation type="submission" date="2022-05" db="EMBL/GenBank/DDBJ databases">
        <title>Genome Sequencing of Bee-Associated Microbes.</title>
        <authorList>
            <person name="Dunlap C."/>
        </authorList>
    </citation>
    <scope>NUCLEOTIDE SEQUENCE [LARGE SCALE GENOMIC DNA]</scope>
    <source>
        <strain evidence="2 5">NRRL B-23120</strain>
    </source>
</reference>
<dbReference type="EMBL" id="CP026520">
    <property type="protein sequence ID" value="QAV17869.1"/>
    <property type="molecule type" value="Genomic_DNA"/>
</dbReference>
<dbReference type="InterPro" id="IPR019302">
    <property type="entry name" value="CAP12/PCTIR_TIR_dom"/>
</dbReference>
<protein>
    <submittedName>
        <fullName evidence="2">Nucleotide-binding protein</fullName>
    </submittedName>
</protein>
<dbReference type="AlphaFoldDB" id="A0A410WTZ2"/>
<reference evidence="3 4" key="1">
    <citation type="submission" date="2018-01" db="EMBL/GenBank/DDBJ databases">
        <title>The whole genome sequencing and assembly of Paenibacillus chitinolyticus KCCM 41400 strain.</title>
        <authorList>
            <person name="Kim J.-Y."/>
            <person name="Park M.-K."/>
            <person name="Lee Y.-J."/>
            <person name="Yi H."/>
            <person name="Bahn Y.-S."/>
            <person name="Kim J.F."/>
            <person name="Lee D.-W."/>
        </authorList>
    </citation>
    <scope>NUCLEOTIDE SEQUENCE [LARGE SCALE GENOMIC DNA]</scope>
    <source>
        <strain evidence="3 4">KCCM 41400</strain>
    </source>
</reference>
<dbReference type="Proteomes" id="UP001527202">
    <property type="component" value="Unassembled WGS sequence"/>
</dbReference>